<keyword evidence="3 6" id="KW-0812">Transmembrane</keyword>
<dbReference type="Gene3D" id="3.40.720.10">
    <property type="entry name" value="Alkaline Phosphatase, subunit A"/>
    <property type="match status" value="1"/>
</dbReference>
<feature type="domain" description="Sulfatase N-terminal" evidence="7">
    <location>
        <begin position="266"/>
        <end position="484"/>
    </location>
</feature>
<feature type="transmembrane region" description="Helical" evidence="6">
    <location>
        <begin position="7"/>
        <end position="28"/>
    </location>
</feature>
<comment type="subcellular location">
    <subcellularLocation>
        <location evidence="1">Cell membrane</location>
        <topology evidence="1">Multi-pass membrane protein</topology>
    </subcellularLocation>
</comment>
<evidence type="ECO:0000256" key="2">
    <source>
        <dbReference type="ARBA" id="ARBA00022475"/>
    </source>
</evidence>
<keyword evidence="9" id="KW-1185">Reference proteome</keyword>
<name>A0ABQ5VTA2_9RHOB</name>
<evidence type="ECO:0000313" key="9">
    <source>
        <dbReference type="Proteomes" id="UP001156694"/>
    </source>
</evidence>
<keyword evidence="4 6" id="KW-1133">Transmembrane helix</keyword>
<gene>
    <name evidence="8" type="ORF">GCM10007939_08370</name>
</gene>
<evidence type="ECO:0000256" key="5">
    <source>
        <dbReference type="ARBA" id="ARBA00023136"/>
    </source>
</evidence>
<evidence type="ECO:0000256" key="6">
    <source>
        <dbReference type="SAM" id="Phobius"/>
    </source>
</evidence>
<keyword evidence="5 6" id="KW-0472">Membrane</keyword>
<dbReference type="RefSeq" id="WP_284376374.1">
    <property type="nucleotide sequence ID" value="NZ_BSNN01000002.1"/>
</dbReference>
<dbReference type="PANTHER" id="PTHR47371">
    <property type="entry name" value="LIPOTEICHOIC ACID SYNTHASE"/>
    <property type="match status" value="1"/>
</dbReference>
<organism evidence="8 9">
    <name type="scientific">Amylibacter marinus</name>
    <dbReference type="NCBI Taxonomy" id="1475483"/>
    <lineage>
        <taxon>Bacteria</taxon>
        <taxon>Pseudomonadati</taxon>
        <taxon>Pseudomonadota</taxon>
        <taxon>Alphaproteobacteria</taxon>
        <taxon>Rhodobacterales</taxon>
        <taxon>Paracoccaceae</taxon>
        <taxon>Amylibacter</taxon>
    </lineage>
</organism>
<feature type="transmembrane region" description="Helical" evidence="6">
    <location>
        <begin position="69"/>
        <end position="91"/>
    </location>
</feature>
<evidence type="ECO:0000313" key="8">
    <source>
        <dbReference type="EMBL" id="GLQ34554.1"/>
    </source>
</evidence>
<comment type="caution">
    <text evidence="8">The sequence shown here is derived from an EMBL/GenBank/DDBJ whole genome shotgun (WGS) entry which is preliminary data.</text>
</comment>
<dbReference type="Pfam" id="PF00884">
    <property type="entry name" value="Sulfatase"/>
    <property type="match status" value="1"/>
</dbReference>
<feature type="transmembrane region" description="Helical" evidence="6">
    <location>
        <begin position="145"/>
        <end position="167"/>
    </location>
</feature>
<evidence type="ECO:0000256" key="4">
    <source>
        <dbReference type="ARBA" id="ARBA00022989"/>
    </source>
</evidence>
<sequence length="529" mass="58890">MKPPRILYTGLYILAFAISFIALVLSATSYTSAQTSDETHYIYIAFGVIFVALLVLPGQDIPRGMTKSLWVLALFILLSIPFAVLKNALAINRIDAILIFMRDHDLSDVASFGWETVFKPIRTFLFLGFIAFISAYIVQPRKKYFNGTVLGLVLLGACTSPPVNYLWETAFPSKFKSTFDLAGEIAGLDITAKPAHQRNMVIFYLESIEQSYKTLPQTAKAYQPLADFADQNTQFSEQLQVTGADITIAGILASHCGVPFLTKVSNRYRFKQTSKTEVAEFMPSVWCLGDQLQADGYTLSYMNGASLQKFSKGAFLRSHGYTRVMGRETLDEQGVDYRKNYFGADDEFLFQALKTEYETLNAAGKPFVLSMLTTATHSPDGFFDATCMPEDDVVSNIPKGISCSVARTLAAIAHMRALPGGDDTIFVVLSDHLSYKNTLYPDLGNMGDQRRNMLTIADGTAARRIAKTGTHLDIYPTLLETLGYQLRDHRANMGISLFSDTPTLIEQHGQDKINKLFRNNAAMADYLWR</sequence>
<proteinExistence type="predicted"/>
<dbReference type="EMBL" id="BSNN01000002">
    <property type="protein sequence ID" value="GLQ34554.1"/>
    <property type="molecule type" value="Genomic_DNA"/>
</dbReference>
<evidence type="ECO:0000259" key="7">
    <source>
        <dbReference type="Pfam" id="PF00884"/>
    </source>
</evidence>
<dbReference type="InterPro" id="IPR050448">
    <property type="entry name" value="OpgB/LTA_synthase_biosynth"/>
</dbReference>
<accession>A0ABQ5VTA2</accession>
<protein>
    <recommendedName>
        <fullName evidence="7">Sulfatase N-terminal domain-containing protein</fullName>
    </recommendedName>
</protein>
<dbReference type="InterPro" id="IPR017850">
    <property type="entry name" value="Alkaline_phosphatase_core_sf"/>
</dbReference>
<keyword evidence="2" id="KW-1003">Cell membrane</keyword>
<evidence type="ECO:0000256" key="1">
    <source>
        <dbReference type="ARBA" id="ARBA00004651"/>
    </source>
</evidence>
<evidence type="ECO:0000256" key="3">
    <source>
        <dbReference type="ARBA" id="ARBA00022692"/>
    </source>
</evidence>
<reference evidence="9" key="1">
    <citation type="journal article" date="2019" name="Int. J. Syst. Evol. Microbiol.">
        <title>The Global Catalogue of Microorganisms (GCM) 10K type strain sequencing project: providing services to taxonomists for standard genome sequencing and annotation.</title>
        <authorList>
            <consortium name="The Broad Institute Genomics Platform"/>
            <consortium name="The Broad Institute Genome Sequencing Center for Infectious Disease"/>
            <person name="Wu L."/>
            <person name="Ma J."/>
        </authorList>
    </citation>
    <scope>NUCLEOTIDE SEQUENCE [LARGE SCALE GENOMIC DNA]</scope>
    <source>
        <strain evidence="9">NBRC 110140</strain>
    </source>
</reference>
<dbReference type="PANTHER" id="PTHR47371:SF3">
    <property type="entry name" value="PHOSPHOGLYCEROL TRANSFERASE I"/>
    <property type="match status" value="1"/>
</dbReference>
<feature type="transmembrane region" description="Helical" evidence="6">
    <location>
        <begin position="40"/>
        <end position="57"/>
    </location>
</feature>
<feature type="transmembrane region" description="Helical" evidence="6">
    <location>
        <begin position="121"/>
        <end position="138"/>
    </location>
</feature>
<dbReference type="InterPro" id="IPR000917">
    <property type="entry name" value="Sulfatase_N"/>
</dbReference>
<dbReference type="SUPFAM" id="SSF53649">
    <property type="entry name" value="Alkaline phosphatase-like"/>
    <property type="match status" value="1"/>
</dbReference>
<dbReference type="Proteomes" id="UP001156694">
    <property type="component" value="Unassembled WGS sequence"/>
</dbReference>